<evidence type="ECO:0000256" key="4">
    <source>
        <dbReference type="ARBA" id="ARBA00022679"/>
    </source>
</evidence>
<dbReference type="Pfam" id="PF00072">
    <property type="entry name" value="Response_reg"/>
    <property type="match status" value="1"/>
</dbReference>
<keyword evidence="6 16" id="KW-0418">Kinase</keyword>
<dbReference type="Pfam" id="PF07494">
    <property type="entry name" value="Reg_prop"/>
    <property type="match status" value="1"/>
</dbReference>
<dbReference type="PRINTS" id="PR00344">
    <property type="entry name" value="BCTRLSENSOR"/>
</dbReference>
<dbReference type="SMART" id="SM00342">
    <property type="entry name" value="HTH_ARAC"/>
    <property type="match status" value="1"/>
</dbReference>
<dbReference type="SUPFAM" id="SSF55874">
    <property type="entry name" value="ATPase domain of HSP90 chaperone/DNA topoisomerase II/histidine kinase"/>
    <property type="match status" value="1"/>
</dbReference>
<feature type="domain" description="Response regulatory" evidence="15">
    <location>
        <begin position="1097"/>
        <end position="1212"/>
    </location>
</feature>
<name>T2KQU0_FORAG</name>
<evidence type="ECO:0000259" key="15">
    <source>
        <dbReference type="PROSITE" id="PS50110"/>
    </source>
</evidence>
<dbReference type="eggNOG" id="COG2205">
    <property type="taxonomic scope" value="Bacteria"/>
</dbReference>
<dbReference type="eggNOG" id="COG0745">
    <property type="taxonomic scope" value="Bacteria"/>
</dbReference>
<dbReference type="InterPro" id="IPR015943">
    <property type="entry name" value="WD40/YVTN_repeat-like_dom_sf"/>
</dbReference>
<keyword evidence="4" id="KW-0808">Transferase</keyword>
<dbReference type="SUPFAM" id="SSF47384">
    <property type="entry name" value="Homodimeric domain of signal transducing histidine kinase"/>
    <property type="match status" value="1"/>
</dbReference>
<evidence type="ECO:0000256" key="6">
    <source>
        <dbReference type="ARBA" id="ARBA00022777"/>
    </source>
</evidence>
<dbReference type="InterPro" id="IPR013783">
    <property type="entry name" value="Ig-like_fold"/>
</dbReference>
<feature type="modified residue" description="4-aspartylphosphate" evidence="12">
    <location>
        <position position="1145"/>
    </location>
</feature>
<dbReference type="InterPro" id="IPR009057">
    <property type="entry name" value="Homeodomain-like_sf"/>
</dbReference>
<dbReference type="InterPro" id="IPR003594">
    <property type="entry name" value="HATPase_dom"/>
</dbReference>
<keyword evidence="3 12" id="KW-0597">Phosphoprotein</keyword>
<dbReference type="PROSITE" id="PS50110">
    <property type="entry name" value="RESPONSE_REGULATORY"/>
    <property type="match status" value="1"/>
</dbReference>
<keyword evidence="5" id="KW-0547">Nucleotide-binding</keyword>
<dbReference type="Gene3D" id="3.40.50.2300">
    <property type="match status" value="1"/>
</dbReference>
<dbReference type="GO" id="GO:0003700">
    <property type="term" value="F:DNA-binding transcription factor activity"/>
    <property type="evidence" value="ECO:0007669"/>
    <property type="project" value="InterPro"/>
</dbReference>
<protein>
    <recommendedName>
        <fullName evidence="2">histidine kinase</fullName>
        <ecNumber evidence="2">2.7.13.3</ecNumber>
    </recommendedName>
</protein>
<dbReference type="PANTHER" id="PTHR43547:SF2">
    <property type="entry name" value="HYBRID SIGNAL TRANSDUCTION HISTIDINE KINASE C"/>
    <property type="match status" value="1"/>
</dbReference>
<dbReference type="OrthoDB" id="358279at2"/>
<dbReference type="InterPro" id="IPR011110">
    <property type="entry name" value="Reg_prop"/>
</dbReference>
<keyword evidence="8" id="KW-0902">Two-component regulatory system</keyword>
<evidence type="ECO:0000256" key="8">
    <source>
        <dbReference type="ARBA" id="ARBA00023012"/>
    </source>
</evidence>
<proteinExistence type="predicted"/>
<dbReference type="PROSITE" id="PS01124">
    <property type="entry name" value="HTH_ARAC_FAMILY_2"/>
    <property type="match status" value="1"/>
</dbReference>
<evidence type="ECO:0000256" key="10">
    <source>
        <dbReference type="ARBA" id="ARBA00023125"/>
    </source>
</evidence>
<feature type="domain" description="Histidine kinase" evidence="14">
    <location>
        <begin position="836"/>
        <end position="1055"/>
    </location>
</feature>
<dbReference type="InterPro" id="IPR005467">
    <property type="entry name" value="His_kinase_dom"/>
</dbReference>
<dbReference type="Gene3D" id="3.30.565.10">
    <property type="entry name" value="Histidine kinase-like ATPase, C-terminal domain"/>
    <property type="match status" value="1"/>
</dbReference>
<dbReference type="InterPro" id="IPR003661">
    <property type="entry name" value="HisK_dim/P_dom"/>
</dbReference>
<dbReference type="Gene3D" id="2.130.10.10">
    <property type="entry name" value="YVTN repeat-like/Quinoprotein amine dehydrogenase"/>
    <property type="match status" value="2"/>
</dbReference>
<dbReference type="InterPro" id="IPR011123">
    <property type="entry name" value="Y_Y_Y"/>
</dbReference>
<organism evidence="16 17">
    <name type="scientific">Formosa agariphila (strain DSM 15362 / KCTC 12365 / LMG 23005 / KMM 3901 / M-2Alg 35-1)</name>
    <dbReference type="NCBI Taxonomy" id="1347342"/>
    <lineage>
        <taxon>Bacteria</taxon>
        <taxon>Pseudomonadati</taxon>
        <taxon>Bacteroidota</taxon>
        <taxon>Flavobacteriia</taxon>
        <taxon>Flavobacteriales</taxon>
        <taxon>Flavobacteriaceae</taxon>
        <taxon>Formosa</taxon>
    </lineage>
</organism>
<dbReference type="SMART" id="SM00448">
    <property type="entry name" value="REC"/>
    <property type="match status" value="1"/>
</dbReference>
<evidence type="ECO:0000259" key="13">
    <source>
        <dbReference type="PROSITE" id="PS01124"/>
    </source>
</evidence>
<dbReference type="InterPro" id="IPR036097">
    <property type="entry name" value="HisK_dim/P_sf"/>
</dbReference>
<accession>T2KQU0</accession>
<evidence type="ECO:0000313" key="16">
    <source>
        <dbReference type="EMBL" id="CDF80344.1"/>
    </source>
</evidence>
<dbReference type="SUPFAM" id="SSF46689">
    <property type="entry name" value="Homeodomain-like"/>
    <property type="match status" value="1"/>
</dbReference>
<evidence type="ECO:0000259" key="14">
    <source>
        <dbReference type="PROSITE" id="PS50109"/>
    </source>
</evidence>
<evidence type="ECO:0000256" key="12">
    <source>
        <dbReference type="PROSITE-ProRule" id="PRU00169"/>
    </source>
</evidence>
<dbReference type="FunFam" id="3.30.565.10:FF:000037">
    <property type="entry name" value="Hybrid sensor histidine kinase/response regulator"/>
    <property type="match status" value="1"/>
</dbReference>
<dbReference type="EC" id="2.7.13.3" evidence="2"/>
<dbReference type="InterPro" id="IPR001789">
    <property type="entry name" value="Sig_transdc_resp-reg_receiver"/>
</dbReference>
<dbReference type="Pfam" id="PF07495">
    <property type="entry name" value="Y_Y_Y"/>
    <property type="match status" value="1"/>
</dbReference>
<dbReference type="InterPro" id="IPR011006">
    <property type="entry name" value="CheY-like_superfamily"/>
</dbReference>
<dbReference type="Gene3D" id="2.60.40.10">
    <property type="entry name" value="Immunoglobulins"/>
    <property type="match status" value="1"/>
</dbReference>
<dbReference type="EMBL" id="HG315671">
    <property type="protein sequence ID" value="CDF80344.1"/>
    <property type="molecule type" value="Genomic_DNA"/>
</dbReference>
<dbReference type="CDD" id="cd00082">
    <property type="entry name" value="HisKA"/>
    <property type="match status" value="1"/>
</dbReference>
<gene>
    <name evidence="16" type="ORF">BN863_26320</name>
</gene>
<dbReference type="InterPro" id="IPR004358">
    <property type="entry name" value="Sig_transdc_His_kin-like_C"/>
</dbReference>
<dbReference type="InterPro" id="IPR018062">
    <property type="entry name" value="HTH_AraC-typ_CS"/>
</dbReference>
<keyword evidence="17" id="KW-1185">Reference proteome</keyword>
<dbReference type="RefSeq" id="WP_038531421.1">
    <property type="nucleotide sequence ID" value="NZ_HG315671.1"/>
</dbReference>
<evidence type="ECO:0000256" key="7">
    <source>
        <dbReference type="ARBA" id="ARBA00022840"/>
    </source>
</evidence>
<keyword evidence="10" id="KW-0238">DNA-binding</keyword>
<dbReference type="InterPro" id="IPR036890">
    <property type="entry name" value="HATPase_C_sf"/>
</dbReference>
<dbReference type="PANTHER" id="PTHR43547">
    <property type="entry name" value="TWO-COMPONENT HISTIDINE KINASE"/>
    <property type="match status" value="1"/>
</dbReference>
<dbReference type="SUPFAM" id="SSF63829">
    <property type="entry name" value="Calcium-dependent phosphotriesterase"/>
    <property type="match status" value="2"/>
</dbReference>
<evidence type="ECO:0000256" key="1">
    <source>
        <dbReference type="ARBA" id="ARBA00000085"/>
    </source>
</evidence>
<dbReference type="PROSITE" id="PS50109">
    <property type="entry name" value="HIS_KIN"/>
    <property type="match status" value="1"/>
</dbReference>
<keyword evidence="9" id="KW-0805">Transcription regulation</keyword>
<dbReference type="GO" id="GO:0000155">
    <property type="term" value="F:phosphorelay sensor kinase activity"/>
    <property type="evidence" value="ECO:0007669"/>
    <property type="project" value="InterPro"/>
</dbReference>
<dbReference type="PROSITE" id="PS00041">
    <property type="entry name" value="HTH_ARAC_FAMILY_1"/>
    <property type="match status" value="1"/>
</dbReference>
<dbReference type="SMART" id="SM00387">
    <property type="entry name" value="HATPase_c"/>
    <property type="match status" value="1"/>
</dbReference>
<dbReference type="InterPro" id="IPR018060">
    <property type="entry name" value="HTH_AraC"/>
</dbReference>
<comment type="catalytic activity">
    <reaction evidence="1">
        <text>ATP + protein L-histidine = ADP + protein N-phospho-L-histidine.</text>
        <dbReference type="EC" id="2.7.13.3"/>
    </reaction>
</comment>
<evidence type="ECO:0000256" key="5">
    <source>
        <dbReference type="ARBA" id="ARBA00022741"/>
    </source>
</evidence>
<dbReference type="PATRIC" id="fig|1347342.6.peg.2648"/>
<reference evidence="16 17" key="1">
    <citation type="journal article" date="2013" name="Appl. Environ. Microbiol.">
        <title>The genome of the alga-associated marine flavobacterium Formosa agariphila KMM 3901T reveals a broad potential for degradation of algal polysaccharides.</title>
        <authorList>
            <person name="Mann A.J."/>
            <person name="Hahnke R.L."/>
            <person name="Huang S."/>
            <person name="Werner J."/>
            <person name="Xing P."/>
            <person name="Barbeyron T."/>
            <person name="Huettel B."/>
            <person name="Stueber K."/>
            <person name="Reinhardt R."/>
            <person name="Harder J."/>
            <person name="Gloeckner F.O."/>
            <person name="Amann R.I."/>
            <person name="Teeling H."/>
        </authorList>
    </citation>
    <scope>NUCLEOTIDE SEQUENCE [LARGE SCALE GENOMIC DNA]</scope>
    <source>
        <strain evidence="17">DSM 15362 / KCTC 12365 / LMG 23005 / KMM 3901</strain>
    </source>
</reference>
<dbReference type="eggNOG" id="COG3292">
    <property type="taxonomic scope" value="Bacteria"/>
</dbReference>
<evidence type="ECO:0000256" key="2">
    <source>
        <dbReference type="ARBA" id="ARBA00012438"/>
    </source>
</evidence>
<dbReference type="Pfam" id="PF02518">
    <property type="entry name" value="HATPase_c"/>
    <property type="match status" value="1"/>
</dbReference>
<sequence>MDLSKKTVFILSFLLIMISAVSQNNPNFKRISPTLNNVGMSINKMIPGPYNTIWMVCNSGILIYDGYDYRLISNAVIFPNGDLNNQISKIEKDDNGNIWLLSQYGSLSMYNESTGTFSLLKSNLNNHYVRGITTYEKDLWYITDGGIIYKYSGDHSDSITTISKKYLKKPIQNVVVNRNKNLFFSTLDGKIYNYNILHKSINEIEGVFTDFPGNLILEVDNTDKLWVGTETYGLFVYDIEQNSFIQNTFFKKDIYNIKNELFLSLYFDSNGFIWGGTDGGGLYRIHSIQGDVELFSKDVSNEFSLSSNTILNISEDNHKNIWIATNYGVINVLSRPNTSIKYHSGSVKNVPQRILSILKSSNGTLWLGTDGSGVTKINSTSQDSRTEEQYFNNVFRNKGFYVQSIAEDDLNNIWFGTYKNGLWNYNSKNKTFKKIDLISSKNHHATDVRTVFNDSKGRIWVASNISLSVYTSDLKLIYAFEYGYKGLEGTIIESIYEDENERLWFGAPFGGFYELVEKDTISNSVFINHIPEFDEIMREAYIPKSMTSGGLNIIWFINRNGKLIKYNSLNKVFEKFENIEALNNHSLVSIVSEDNNNLWMSSNHGISHFNIKDSSLESFYNSDGFEDNIYLGRSVFKDKQGTVYFGGIRGVNYFKPNSIQKQVSKANLYINNIEVLNRAVDSIFPVKEFCDIYNIKELNLQHDQASFSFRFSAVDNLLNQNYYYTYKLKGFDKDWIRSHPERVATYTNIPPGDYVFEVKAGTVKGMWDIKPRQIKIKVTPPYWRTDWAYLFYLIGLILLAALVRRWYLFRNNMLLEKVHFIKEHELSNLKMDFFTKMSHEIQTPITLILGPIDDMIIRAEKNGNLLLKQRLNIIANNTNRLSKIARDLTLVRDKELKQLRLSVTKNNVYNDIEDISLSFRELSRKKQIDFVVNCPQNLSESWYDKDKIEHVIYNLLSNAFKFTPREGNIRLGVTPFNDKKTIKIDITDSGPGISKGDLEAIFNLFYQSKEGKKQKGSGIGLALTKEIIDMHNGSIEVNSSAEEGTSFIVILPISEDSYLDEDKIVTNDSELENLFEIPEQIINKSNKPNEADVSKKTILIVEDNLDLQEFLKDLLITKYNILLADNGEEGYHYAKTNYPDLILSDITMPGIDGVTMSKMLQKDSLTKHIPVILITANNSINSKISGLKSGAIEYINKPFNTNELLLKVKNIISSKEHIISKYRAEAISNPEVTIEKSKDEVFLESLMAIVNSKLTDSDLKMEELADSLNMSYSSFYRKCQALTGHSIIDFVRLIRLKKAAVILAKFGYSISEVAFMVGFNDPKYFSKCFKKQFGKTPKVFSNEAKQEGAEIYLKYHGLSDI</sequence>
<dbReference type="GO" id="GO:0005524">
    <property type="term" value="F:ATP binding"/>
    <property type="evidence" value="ECO:0007669"/>
    <property type="project" value="UniProtKB-KW"/>
</dbReference>
<evidence type="ECO:0000256" key="3">
    <source>
        <dbReference type="ARBA" id="ARBA00022553"/>
    </source>
</evidence>
<dbReference type="Proteomes" id="UP000016160">
    <property type="component" value="Chromosome"/>
</dbReference>
<dbReference type="Gene3D" id="1.10.287.130">
    <property type="match status" value="1"/>
</dbReference>
<evidence type="ECO:0000256" key="11">
    <source>
        <dbReference type="ARBA" id="ARBA00023163"/>
    </source>
</evidence>
<dbReference type="STRING" id="1347342.BN863_26320"/>
<dbReference type="GO" id="GO:0043565">
    <property type="term" value="F:sequence-specific DNA binding"/>
    <property type="evidence" value="ECO:0007669"/>
    <property type="project" value="InterPro"/>
</dbReference>
<evidence type="ECO:0000313" key="17">
    <source>
        <dbReference type="Proteomes" id="UP000016160"/>
    </source>
</evidence>
<feature type="domain" description="HTH araC/xylS-type" evidence="13">
    <location>
        <begin position="1244"/>
        <end position="1343"/>
    </location>
</feature>
<dbReference type="SUPFAM" id="SSF52172">
    <property type="entry name" value="CheY-like"/>
    <property type="match status" value="1"/>
</dbReference>
<dbReference type="Gene3D" id="1.10.10.60">
    <property type="entry name" value="Homeodomain-like"/>
    <property type="match status" value="1"/>
</dbReference>
<dbReference type="HOGENOM" id="CLU_000445_28_1_10"/>
<dbReference type="Pfam" id="PF12833">
    <property type="entry name" value="HTH_18"/>
    <property type="match status" value="1"/>
</dbReference>
<keyword evidence="7" id="KW-0067">ATP-binding</keyword>
<keyword evidence="11" id="KW-0804">Transcription</keyword>
<evidence type="ECO:0000256" key="9">
    <source>
        <dbReference type="ARBA" id="ARBA00023015"/>
    </source>
</evidence>